<dbReference type="PROSITE" id="PS50977">
    <property type="entry name" value="HTH_TETR_2"/>
    <property type="match status" value="1"/>
</dbReference>
<dbReference type="InterPro" id="IPR011075">
    <property type="entry name" value="TetR_C"/>
</dbReference>
<sequence>MQHTTHNRDTKQAILHAARMIISRKGFASAGLNEILAEAGVPKGSFYHYFKSKDMLGVEVLETYFDSYLSLLDEMFQTPAMTGRERLMLYWKKWCDTQKNTPTTGKCLTVKLGAEVSDMSEPMRRVLIHGTTSVVDKITQAIEYAIIDGSVKIAEEPKKTAEMLYKMWLGSTLMVKITRDNQALIDAYVTTERVLSTKN</sequence>
<feature type="domain" description="HTH tetR-type" evidence="5">
    <location>
        <begin position="8"/>
        <end position="68"/>
    </location>
</feature>
<keyword evidence="1" id="KW-0805">Transcription regulation</keyword>
<dbReference type="Proteomes" id="UP000664399">
    <property type="component" value="Unassembled WGS sequence"/>
</dbReference>
<evidence type="ECO:0000256" key="2">
    <source>
        <dbReference type="ARBA" id="ARBA00023125"/>
    </source>
</evidence>
<evidence type="ECO:0000256" key="3">
    <source>
        <dbReference type="ARBA" id="ARBA00023163"/>
    </source>
</evidence>
<comment type="caution">
    <text evidence="6">The sequence shown here is derived from an EMBL/GenBank/DDBJ whole genome shotgun (WGS) entry which is preliminary data.</text>
</comment>
<keyword evidence="3" id="KW-0804">Transcription</keyword>
<evidence type="ECO:0000313" key="6">
    <source>
        <dbReference type="EMBL" id="MBO1329528.1"/>
    </source>
</evidence>
<dbReference type="SUPFAM" id="SSF46689">
    <property type="entry name" value="Homeodomain-like"/>
    <property type="match status" value="1"/>
</dbReference>
<dbReference type="SUPFAM" id="SSF48498">
    <property type="entry name" value="Tetracyclin repressor-like, C-terminal domain"/>
    <property type="match status" value="1"/>
</dbReference>
<keyword evidence="7" id="KW-1185">Reference proteome</keyword>
<reference evidence="6 7" key="1">
    <citation type="submission" date="2021-03" db="EMBL/GenBank/DDBJ databases">
        <title>The complete genome sequence of Acetobacter suratthaniensis TBRC 1719.</title>
        <authorList>
            <person name="Charoenyingcharoen P."/>
            <person name="Yukphan P."/>
        </authorList>
    </citation>
    <scope>NUCLEOTIDE SEQUENCE [LARGE SCALE GENOMIC DNA]</scope>
    <source>
        <strain evidence="6 7">TBRC 1719</strain>
    </source>
</reference>
<gene>
    <name evidence="6" type="ORF">J2D75_13750</name>
</gene>
<accession>A0ABS3LQ87</accession>
<evidence type="ECO:0000256" key="4">
    <source>
        <dbReference type="PROSITE-ProRule" id="PRU00335"/>
    </source>
</evidence>
<evidence type="ECO:0000259" key="5">
    <source>
        <dbReference type="PROSITE" id="PS50977"/>
    </source>
</evidence>
<organism evidence="6 7">
    <name type="scientific">Acetobacter suratthaniensis</name>
    <dbReference type="NCBI Taxonomy" id="1502841"/>
    <lineage>
        <taxon>Bacteria</taxon>
        <taxon>Pseudomonadati</taxon>
        <taxon>Pseudomonadota</taxon>
        <taxon>Alphaproteobacteria</taxon>
        <taxon>Acetobacterales</taxon>
        <taxon>Acetobacteraceae</taxon>
        <taxon>Acetobacter</taxon>
    </lineage>
</organism>
<dbReference type="EMBL" id="JAFVMG010000028">
    <property type="protein sequence ID" value="MBO1329528.1"/>
    <property type="molecule type" value="Genomic_DNA"/>
</dbReference>
<protein>
    <submittedName>
        <fullName evidence="6">TetR/AcrR family transcriptional regulator</fullName>
    </submittedName>
</protein>
<feature type="DNA-binding region" description="H-T-H motif" evidence="4">
    <location>
        <begin position="31"/>
        <end position="50"/>
    </location>
</feature>
<dbReference type="InterPro" id="IPR001647">
    <property type="entry name" value="HTH_TetR"/>
</dbReference>
<proteinExistence type="predicted"/>
<name>A0ABS3LQ87_9PROT</name>
<dbReference type="Pfam" id="PF16925">
    <property type="entry name" value="TetR_C_13"/>
    <property type="match status" value="1"/>
</dbReference>
<evidence type="ECO:0000313" key="7">
    <source>
        <dbReference type="Proteomes" id="UP000664399"/>
    </source>
</evidence>
<dbReference type="Gene3D" id="1.10.357.10">
    <property type="entry name" value="Tetracycline Repressor, domain 2"/>
    <property type="match status" value="1"/>
</dbReference>
<dbReference type="PANTHER" id="PTHR47506">
    <property type="entry name" value="TRANSCRIPTIONAL REGULATORY PROTEIN"/>
    <property type="match status" value="1"/>
</dbReference>
<dbReference type="InterPro" id="IPR009057">
    <property type="entry name" value="Homeodomain-like_sf"/>
</dbReference>
<dbReference type="Pfam" id="PF00440">
    <property type="entry name" value="TetR_N"/>
    <property type="match status" value="1"/>
</dbReference>
<dbReference type="RefSeq" id="WP_207855366.1">
    <property type="nucleotide sequence ID" value="NZ_JAFVMG010000028.1"/>
</dbReference>
<dbReference type="PRINTS" id="PR00455">
    <property type="entry name" value="HTHTETR"/>
</dbReference>
<evidence type="ECO:0000256" key="1">
    <source>
        <dbReference type="ARBA" id="ARBA00023015"/>
    </source>
</evidence>
<keyword evidence="2 4" id="KW-0238">DNA-binding</keyword>
<dbReference type="PANTHER" id="PTHR47506:SF6">
    <property type="entry name" value="HTH-TYPE TRANSCRIPTIONAL REPRESSOR NEMR"/>
    <property type="match status" value="1"/>
</dbReference>
<dbReference type="InterPro" id="IPR036271">
    <property type="entry name" value="Tet_transcr_reg_TetR-rel_C_sf"/>
</dbReference>